<dbReference type="GO" id="GO:0003682">
    <property type="term" value="F:chromatin binding"/>
    <property type="evidence" value="ECO:0007669"/>
    <property type="project" value="EnsemblFungi"/>
</dbReference>
<evidence type="ECO:0000256" key="1">
    <source>
        <dbReference type="SAM" id="MobiDB-lite"/>
    </source>
</evidence>
<sequence>KRKANCVAVCFFNDPTYYWEQPHRLKPLNNKIIAEFLKNGYKTTTNGDLVIAYEEAKGYSSLHDFITNRFEQEDRLDELEIEELKKNTIAQGEDPFEGKLKEPRKQVKNNTPASSPNVPSTVVVTATVATSVPVIPPTAVEKRKLKTPEKNSKSQPAKKKSKLDHARRIEICMLFRRKIQRNLVQRDNPPTDEEILETHQLLRKIEENLDSDPAFFDLNSLRESKLHKLLKVILNDDNLSEFHQNCKKILMSWANLITDLKLEKENKPKE</sequence>
<dbReference type="Gene3D" id="2.30.30.140">
    <property type="match status" value="1"/>
</dbReference>
<dbReference type="GO" id="GO:0005634">
    <property type="term" value="C:nucleus"/>
    <property type="evidence" value="ECO:0007669"/>
    <property type="project" value="EnsemblFungi"/>
</dbReference>
<feature type="compositionally biased region" description="Basic and acidic residues" evidence="1">
    <location>
        <begin position="140"/>
        <end position="152"/>
    </location>
</feature>
<protein>
    <recommendedName>
        <fullName evidence="4">PWWP domain-containing protein</fullName>
    </recommendedName>
</protein>
<dbReference type="HOGENOM" id="CLU_051401_0_0_1"/>
<dbReference type="GO" id="GO:0005829">
    <property type="term" value="C:cytosol"/>
    <property type="evidence" value="ECO:0007669"/>
    <property type="project" value="EnsemblFungi"/>
</dbReference>
<dbReference type="GO" id="GO:0000993">
    <property type="term" value="F:RNA polymerase II complex binding"/>
    <property type="evidence" value="ECO:0007669"/>
    <property type="project" value="EnsemblFungi"/>
</dbReference>
<feature type="region of interest" description="Disordered" evidence="1">
    <location>
        <begin position="139"/>
        <end position="162"/>
    </location>
</feature>
<dbReference type="GO" id="GO:0032968">
    <property type="term" value="P:positive regulation of transcription elongation by RNA polymerase II"/>
    <property type="evidence" value="ECO:0007669"/>
    <property type="project" value="EnsemblFungi"/>
</dbReference>
<dbReference type="EMBL" id="DS480381">
    <property type="protein sequence ID" value="EDO19245.1"/>
    <property type="molecule type" value="Genomic_DNA"/>
</dbReference>
<feature type="compositionally biased region" description="Low complexity" evidence="1">
    <location>
        <begin position="109"/>
        <end position="119"/>
    </location>
</feature>
<dbReference type="RefSeq" id="XP_001647103.1">
    <property type="nucleotide sequence ID" value="XM_001647053.1"/>
</dbReference>
<dbReference type="Proteomes" id="UP000000267">
    <property type="component" value="Unassembled WGS sequence"/>
</dbReference>
<dbReference type="AlphaFoldDB" id="A7TEZ9"/>
<dbReference type="STRING" id="436907.A7TEZ9"/>
<organism evidence="3">
    <name type="scientific">Vanderwaltozyma polyspora (strain ATCC 22028 / DSM 70294 / BCRC 21397 / CBS 2163 / NBRC 10782 / NRRL Y-8283 / UCD 57-17)</name>
    <name type="common">Kluyveromyces polysporus</name>
    <dbReference type="NCBI Taxonomy" id="436907"/>
    <lineage>
        <taxon>Eukaryota</taxon>
        <taxon>Fungi</taxon>
        <taxon>Dikarya</taxon>
        <taxon>Ascomycota</taxon>
        <taxon>Saccharomycotina</taxon>
        <taxon>Saccharomycetes</taxon>
        <taxon>Saccharomycetales</taxon>
        <taxon>Saccharomycetaceae</taxon>
        <taxon>Vanderwaltozyma</taxon>
    </lineage>
</organism>
<dbReference type="InParanoid" id="A7TEZ9"/>
<dbReference type="SUPFAM" id="SSF63748">
    <property type="entry name" value="Tudor/PWWP/MBT"/>
    <property type="match status" value="1"/>
</dbReference>
<dbReference type="GeneID" id="5547580"/>
<dbReference type="eggNOG" id="ENOG502QWCQ">
    <property type="taxonomic scope" value="Eukaryota"/>
</dbReference>
<dbReference type="FunCoup" id="A7TEZ9">
    <property type="interactions" value="127"/>
</dbReference>
<accession>A7TEZ9</accession>
<evidence type="ECO:0008006" key="4">
    <source>
        <dbReference type="Google" id="ProtNLM"/>
    </source>
</evidence>
<feature type="region of interest" description="Disordered" evidence="1">
    <location>
        <begin position="92"/>
        <end position="119"/>
    </location>
</feature>
<dbReference type="OMA" id="WEQPHRL"/>
<evidence type="ECO:0000313" key="2">
    <source>
        <dbReference type="EMBL" id="EDO19245.1"/>
    </source>
</evidence>
<evidence type="ECO:0000313" key="3">
    <source>
        <dbReference type="Proteomes" id="UP000000267"/>
    </source>
</evidence>
<gene>
    <name evidence="2" type="ORF">Kpol_1050p104</name>
</gene>
<feature type="compositionally biased region" description="Basic and acidic residues" evidence="1">
    <location>
        <begin position="96"/>
        <end position="105"/>
    </location>
</feature>
<keyword evidence="3" id="KW-1185">Reference proteome</keyword>
<reference evidence="2 3" key="1">
    <citation type="journal article" date="2007" name="Proc. Natl. Acad. Sci. U.S.A.">
        <title>Independent sorting-out of thousands of duplicated gene pairs in two yeast species descended from a whole-genome duplication.</title>
        <authorList>
            <person name="Scannell D.R."/>
            <person name="Frank A.C."/>
            <person name="Conant G.C."/>
            <person name="Byrne K.P."/>
            <person name="Woolfit M."/>
            <person name="Wolfe K.H."/>
        </authorList>
    </citation>
    <scope>NUCLEOTIDE SEQUENCE [LARGE SCALE GENOMIC DNA]</scope>
    <source>
        <strain evidence="3">ATCC 22028 / DSM 70294 / BCRC 21397 / CBS 2163 / NBRC 10782 / NRRL Y-8283 / UCD 57-17</strain>
    </source>
</reference>
<feature type="non-terminal residue" evidence="2">
    <location>
        <position position="1"/>
    </location>
</feature>
<name>A7TEZ9_VANPO</name>
<proteinExistence type="predicted"/>
<dbReference type="GO" id="GO:1990468">
    <property type="term" value="C:NuA3b histone acetyltransferase complex"/>
    <property type="evidence" value="ECO:0007669"/>
    <property type="project" value="EnsemblFungi"/>
</dbReference>
<dbReference type="OrthoDB" id="62853at2759"/>